<reference evidence="1" key="1">
    <citation type="submission" date="2018-05" db="EMBL/GenBank/DDBJ databases">
        <authorList>
            <person name="Lanie J.A."/>
            <person name="Ng W.-L."/>
            <person name="Kazmierczak K.M."/>
            <person name="Andrzejewski T.M."/>
            <person name="Davidsen T.M."/>
            <person name="Wayne K.J."/>
            <person name="Tettelin H."/>
            <person name="Glass J.I."/>
            <person name="Rusch D."/>
            <person name="Podicherti R."/>
            <person name="Tsui H.-C.T."/>
            <person name="Winkler M.E."/>
        </authorList>
    </citation>
    <scope>NUCLEOTIDE SEQUENCE</scope>
</reference>
<proteinExistence type="predicted"/>
<organism evidence="1">
    <name type="scientific">marine metagenome</name>
    <dbReference type="NCBI Taxonomy" id="408172"/>
    <lineage>
        <taxon>unclassified sequences</taxon>
        <taxon>metagenomes</taxon>
        <taxon>ecological metagenomes</taxon>
    </lineage>
</organism>
<dbReference type="EMBL" id="UINC01097312">
    <property type="protein sequence ID" value="SVC54916.1"/>
    <property type="molecule type" value="Genomic_DNA"/>
</dbReference>
<name>A0A382N1I3_9ZZZZ</name>
<evidence type="ECO:0000313" key="1">
    <source>
        <dbReference type="EMBL" id="SVC54916.1"/>
    </source>
</evidence>
<protein>
    <submittedName>
        <fullName evidence="1">Uncharacterized protein</fullName>
    </submittedName>
</protein>
<feature type="non-terminal residue" evidence="1">
    <location>
        <position position="48"/>
    </location>
</feature>
<dbReference type="AlphaFoldDB" id="A0A382N1I3"/>
<sequence>MCDLPVQDKGKKPWPINRCHLRYYRINEYEDDHSFVDIIYKPYFTGPE</sequence>
<gene>
    <name evidence="1" type="ORF">METZ01_LOCUS307770</name>
</gene>
<accession>A0A382N1I3</accession>